<reference evidence="1" key="2">
    <citation type="journal article" date="2015" name="Fish Shellfish Immunol.">
        <title>Early steps in the European eel (Anguilla anguilla)-Vibrio vulnificus interaction in the gills: Role of the RtxA13 toxin.</title>
        <authorList>
            <person name="Callol A."/>
            <person name="Pajuelo D."/>
            <person name="Ebbesson L."/>
            <person name="Teles M."/>
            <person name="MacKenzie S."/>
            <person name="Amaro C."/>
        </authorList>
    </citation>
    <scope>NUCLEOTIDE SEQUENCE</scope>
</reference>
<reference evidence="1" key="1">
    <citation type="submission" date="2014-11" db="EMBL/GenBank/DDBJ databases">
        <authorList>
            <person name="Amaro Gonzalez C."/>
        </authorList>
    </citation>
    <scope>NUCLEOTIDE SEQUENCE</scope>
</reference>
<protein>
    <submittedName>
        <fullName evidence="1">Uncharacterized protein</fullName>
    </submittedName>
</protein>
<proteinExistence type="predicted"/>
<name>A0A0E9QEN1_ANGAN</name>
<accession>A0A0E9QEN1</accession>
<organism evidence="1">
    <name type="scientific">Anguilla anguilla</name>
    <name type="common">European freshwater eel</name>
    <name type="synonym">Muraena anguilla</name>
    <dbReference type="NCBI Taxonomy" id="7936"/>
    <lineage>
        <taxon>Eukaryota</taxon>
        <taxon>Metazoa</taxon>
        <taxon>Chordata</taxon>
        <taxon>Craniata</taxon>
        <taxon>Vertebrata</taxon>
        <taxon>Euteleostomi</taxon>
        <taxon>Actinopterygii</taxon>
        <taxon>Neopterygii</taxon>
        <taxon>Teleostei</taxon>
        <taxon>Anguilliformes</taxon>
        <taxon>Anguillidae</taxon>
        <taxon>Anguilla</taxon>
    </lineage>
</organism>
<sequence>MHRLRVKSSAFWDEVLSLGSGGCYSTVWNTVAQSEMLVV</sequence>
<dbReference type="EMBL" id="GBXM01093261">
    <property type="protein sequence ID" value="JAH15316.1"/>
    <property type="molecule type" value="Transcribed_RNA"/>
</dbReference>
<dbReference type="AlphaFoldDB" id="A0A0E9QEN1"/>
<evidence type="ECO:0000313" key="1">
    <source>
        <dbReference type="EMBL" id="JAH15316.1"/>
    </source>
</evidence>